<keyword evidence="4 6" id="KW-1133">Transmembrane helix</keyword>
<dbReference type="Gene3D" id="1.20.1640.10">
    <property type="entry name" value="Multidrug efflux transporter AcrB transmembrane domain"/>
    <property type="match status" value="2"/>
</dbReference>
<feature type="transmembrane region" description="Helical" evidence="6">
    <location>
        <begin position="665"/>
        <end position="686"/>
    </location>
</feature>
<reference evidence="8 9" key="1">
    <citation type="journal article" date="2018" name="Int. J. Syst. Evol. Microbiol.">
        <title>Mesosutterella multiformis gen. nov., sp. nov., a member of the family Sutterellaceae and Sutterella megalosphaeroides sp. nov., isolated from human faeces.</title>
        <authorList>
            <person name="Sakamoto M."/>
            <person name="Ikeyama N."/>
            <person name="Kunihiro T."/>
            <person name="Iino T."/>
            <person name="Yuki M."/>
            <person name="Ohkuma M."/>
        </authorList>
    </citation>
    <scope>NUCLEOTIDE SEQUENCE [LARGE SCALE GENOMIC DNA]</scope>
    <source>
        <strain evidence="8 9">4NBBH2</strain>
    </source>
</reference>
<protein>
    <submittedName>
        <fullName evidence="8">Membrane protein</fullName>
    </submittedName>
</protein>
<comment type="subcellular location">
    <subcellularLocation>
        <location evidence="1">Cell membrane</location>
        <topology evidence="1">Multi-pass membrane protein</topology>
    </subcellularLocation>
</comment>
<accession>A0A401LMW4</accession>
<feature type="domain" description="Membrane transport protein MMPL" evidence="7">
    <location>
        <begin position="254"/>
        <end position="402"/>
    </location>
</feature>
<organism evidence="8 9">
    <name type="scientific">Mesosutterella multiformis</name>
    <dbReference type="NCBI Taxonomy" id="2259133"/>
    <lineage>
        <taxon>Bacteria</taxon>
        <taxon>Pseudomonadati</taxon>
        <taxon>Pseudomonadota</taxon>
        <taxon>Betaproteobacteria</taxon>
        <taxon>Burkholderiales</taxon>
        <taxon>Sutterellaceae</taxon>
        <taxon>Mesosutterella</taxon>
    </lineage>
</organism>
<evidence type="ECO:0000256" key="3">
    <source>
        <dbReference type="ARBA" id="ARBA00022692"/>
    </source>
</evidence>
<feature type="transmembrane region" description="Helical" evidence="6">
    <location>
        <begin position="748"/>
        <end position="770"/>
    </location>
</feature>
<dbReference type="Proteomes" id="UP000266091">
    <property type="component" value="Unassembled WGS sequence"/>
</dbReference>
<keyword evidence="5 6" id="KW-0472">Membrane</keyword>
<accession>A0A388SCK0</accession>
<gene>
    <name evidence="8" type="ORF">MESMUL_14060</name>
</gene>
<feature type="transmembrane region" description="Helical" evidence="6">
    <location>
        <begin position="357"/>
        <end position="376"/>
    </location>
</feature>
<dbReference type="EMBL" id="BGZJ01000001">
    <property type="protein sequence ID" value="GBO94052.1"/>
    <property type="molecule type" value="Genomic_DNA"/>
</dbReference>
<evidence type="ECO:0000256" key="4">
    <source>
        <dbReference type="ARBA" id="ARBA00022989"/>
    </source>
</evidence>
<dbReference type="GO" id="GO:0005886">
    <property type="term" value="C:plasma membrane"/>
    <property type="evidence" value="ECO:0007669"/>
    <property type="project" value="UniProtKB-SubCell"/>
</dbReference>
<keyword evidence="2" id="KW-1003">Cell membrane</keyword>
<feature type="transmembrane region" description="Helical" evidence="6">
    <location>
        <begin position="640"/>
        <end position="658"/>
    </location>
</feature>
<proteinExistence type="predicted"/>
<evidence type="ECO:0000313" key="8">
    <source>
        <dbReference type="EMBL" id="GBO94052.1"/>
    </source>
</evidence>
<keyword evidence="3 6" id="KW-0812">Transmembrane</keyword>
<evidence type="ECO:0000256" key="5">
    <source>
        <dbReference type="ARBA" id="ARBA00023136"/>
    </source>
</evidence>
<feature type="transmembrane region" description="Helical" evidence="6">
    <location>
        <begin position="382"/>
        <end position="404"/>
    </location>
</feature>
<keyword evidence="9" id="KW-1185">Reference proteome</keyword>
<dbReference type="Pfam" id="PF03176">
    <property type="entry name" value="MMPL"/>
    <property type="match status" value="1"/>
</dbReference>
<dbReference type="InterPro" id="IPR050545">
    <property type="entry name" value="Mycobact_MmpL"/>
</dbReference>
<dbReference type="SUPFAM" id="SSF82866">
    <property type="entry name" value="Multidrug efflux transporter AcrB transmembrane domain"/>
    <property type="match status" value="2"/>
</dbReference>
<dbReference type="AlphaFoldDB" id="A0A388SCK0"/>
<evidence type="ECO:0000313" key="9">
    <source>
        <dbReference type="Proteomes" id="UP000266091"/>
    </source>
</evidence>
<dbReference type="OrthoDB" id="9780358at2"/>
<dbReference type="InterPro" id="IPR004869">
    <property type="entry name" value="MMPL_dom"/>
</dbReference>
<sequence length="779" mass="83195">MPKNGSAAKAVLNALDSPKVRAFLWLFIVSVIAVFLLIAVPKAEVSSDVMELLPEETYRAVPKSVTNGLADKMSRQMLFAVTGGEGAAELYFEKLKAIPEFRRLAGRLSDVRRRESASFLFKNRAAFLSYDTRSRLKEGEDAEAEWVLSQLYSPVAGVSAPEIKNDPLLLMRGSTLFDSGTSRMSTSGGWLTATDDKGVTWRFISGEVKKGTASAGSVGPFLDKVKAAQKAVKDAYPNVRFASEGSIFYSGFAGDSAKNDISTLGTVSAILLFIVLGIAYRSPLPFFLALLSVAVGAAAGTAATLLTFGGIHMVTLVMSLSLIGISTDYTTHFLTARMTAKEGVSTFNTLQTLSPTMLQALGTTCLAYAALLIAPFPGLRQLGVFSIAGLAASCATVFAWYPFLSKRFRRKPLIGRNFLRRYIAVWGGRNRYPAILFACLAVFAAGGLMLAGTNDDIGALQTVPSHLKADEDLIRTLTGNDMTQRWFVVTGSSPEEALQRKDALGEKLAALKEEGLITGATLIPLNSRATQQSDWELIKKASPAVLAKLRESGIAAKPESENPTLPFAVWIRDSVSSNWGRLVLGGGGGVGETSLMIPVQGDRSAKADAALQKAASSVPGTVWVDRRADLNHLFSGVRTMIEALLAASLALIFAIYAWRYGLKRAAGIIVPCILSVACGIASLGWAGLPVNIFSLFALVLVLGIGIDYSLFFGNFQKEADSTLFAVFTAMVTTMISLGILVFSGTAAISNFGLVLAAGVFTAFLASPLILRLDRKEESV</sequence>
<comment type="caution">
    <text evidence="8">The sequence shown here is derived from an EMBL/GenBank/DDBJ whole genome shotgun (WGS) entry which is preliminary data.</text>
</comment>
<evidence type="ECO:0000256" key="2">
    <source>
        <dbReference type="ARBA" id="ARBA00022475"/>
    </source>
</evidence>
<feature type="transmembrane region" description="Helical" evidence="6">
    <location>
        <begin position="286"/>
        <end position="308"/>
    </location>
</feature>
<feature type="transmembrane region" description="Helical" evidence="6">
    <location>
        <begin position="723"/>
        <end position="742"/>
    </location>
</feature>
<evidence type="ECO:0000256" key="1">
    <source>
        <dbReference type="ARBA" id="ARBA00004651"/>
    </source>
</evidence>
<dbReference type="RefSeq" id="WP_116270319.1">
    <property type="nucleotide sequence ID" value="NZ_BGZJ01000001.1"/>
</dbReference>
<feature type="transmembrane region" description="Helical" evidence="6">
    <location>
        <begin position="261"/>
        <end position="280"/>
    </location>
</feature>
<feature type="transmembrane region" description="Helical" evidence="6">
    <location>
        <begin position="22"/>
        <end position="40"/>
    </location>
</feature>
<feature type="transmembrane region" description="Helical" evidence="6">
    <location>
        <begin position="692"/>
        <end position="711"/>
    </location>
</feature>
<dbReference type="PANTHER" id="PTHR33406:SF13">
    <property type="entry name" value="MEMBRANE PROTEIN YDFJ"/>
    <property type="match status" value="1"/>
</dbReference>
<name>A0A388SCK0_9BURK</name>
<evidence type="ECO:0000259" key="7">
    <source>
        <dbReference type="Pfam" id="PF03176"/>
    </source>
</evidence>
<evidence type="ECO:0000256" key="6">
    <source>
        <dbReference type="SAM" id="Phobius"/>
    </source>
</evidence>
<dbReference type="PANTHER" id="PTHR33406">
    <property type="entry name" value="MEMBRANE PROTEIN MJ1562-RELATED"/>
    <property type="match status" value="1"/>
</dbReference>
<feature type="transmembrane region" description="Helical" evidence="6">
    <location>
        <begin position="432"/>
        <end position="452"/>
    </location>
</feature>